<evidence type="ECO:0000256" key="1">
    <source>
        <dbReference type="SAM" id="Coils"/>
    </source>
</evidence>
<proteinExistence type="predicted"/>
<feature type="coiled-coil region" evidence="1">
    <location>
        <begin position="57"/>
        <end position="116"/>
    </location>
</feature>
<organism evidence="2">
    <name type="scientific">Terrestrivirus sp</name>
    <dbReference type="NCBI Taxonomy" id="2487775"/>
    <lineage>
        <taxon>Viruses</taxon>
        <taxon>Varidnaviria</taxon>
        <taxon>Bamfordvirae</taxon>
        <taxon>Nucleocytoviricota</taxon>
        <taxon>Megaviricetes</taxon>
        <taxon>Imitervirales</taxon>
        <taxon>Mimiviridae</taxon>
        <taxon>Klosneuvirinae</taxon>
    </lineage>
</organism>
<accession>A0A3G4ZMZ0</accession>
<keyword evidence="1" id="KW-0175">Coiled coil</keyword>
<protein>
    <submittedName>
        <fullName evidence="2">Uncharacterized protein</fullName>
    </submittedName>
</protein>
<reference evidence="2" key="1">
    <citation type="submission" date="2018-10" db="EMBL/GenBank/DDBJ databases">
        <title>Hidden diversity of soil giant viruses.</title>
        <authorList>
            <person name="Schulz F."/>
            <person name="Alteio L."/>
            <person name="Goudeau D."/>
            <person name="Ryan E.M."/>
            <person name="Malmstrom R.R."/>
            <person name="Blanchard J."/>
            <person name="Woyke T."/>
        </authorList>
    </citation>
    <scope>NUCLEOTIDE SEQUENCE</scope>
    <source>
        <strain evidence="2">TEV1</strain>
    </source>
</reference>
<feature type="coiled-coil region" evidence="1">
    <location>
        <begin position="148"/>
        <end position="235"/>
    </location>
</feature>
<dbReference type="EMBL" id="MK071983">
    <property type="protein sequence ID" value="AYV76230.1"/>
    <property type="molecule type" value="Genomic_DNA"/>
</dbReference>
<name>A0A3G4ZMZ0_9VIRU</name>
<sequence length="294" mass="34968">MDSNFEESSDSDDVILDKIQDTNTEPIITDPDEQPVMVNYIDPDDIEKHRDELLMQMETLSKKYDIISEKYIELTNQFDSQCIIVEKFQRLIEESSEESKKQKNDTKLHIKELETKHEQIGQIESKLNLCAKEVLENKHKVSKYEKLIVEMQHEYSFIQDENVALKEQRRIDGEQLKMEQAQKNRDYNQFQESYNKMQITLKQYQDTMKNMDKQKEEVIKRNTELTKENSSLQARISVLEYKPQYSTQYPTQYSQYQTQPIQTQPQPIQSIQPIQPTSAQPVKTYQPYIDKGFW</sequence>
<evidence type="ECO:0000313" key="2">
    <source>
        <dbReference type="EMBL" id="AYV76230.1"/>
    </source>
</evidence>
<gene>
    <name evidence="2" type="ORF">Terrestrivirus5_52</name>
</gene>